<dbReference type="STRING" id="1317122.ATO12_20750"/>
<dbReference type="OrthoDB" id="9811523at2"/>
<gene>
    <name evidence="2" type="ORF">ATO12_20750</name>
</gene>
<sequence length="184" mass="21215">MIRIEIVTERTKLRLITLSDLDAIHELHSLPETDEYNTLGIPVHIEETKSIIEPWIKENQLHEIKNYTLAIETKSEGKFIGLFGLKIGNKKYNRGEVWYKIHSDYWKKGYATESLRAVIDFGFETLKLHRIEAGCAVDNIGSIKVLEKAGMIREGRSRQILPLKSGWSDNFGYAILETDKRKNN</sequence>
<dbReference type="AlphaFoldDB" id="A0A023BRG5"/>
<evidence type="ECO:0000259" key="1">
    <source>
        <dbReference type="PROSITE" id="PS51186"/>
    </source>
</evidence>
<dbReference type="Gene3D" id="3.40.630.30">
    <property type="match status" value="1"/>
</dbReference>
<organism evidence="2 3">
    <name type="scientific">Aquimarina atlantica</name>
    <dbReference type="NCBI Taxonomy" id="1317122"/>
    <lineage>
        <taxon>Bacteria</taxon>
        <taxon>Pseudomonadati</taxon>
        <taxon>Bacteroidota</taxon>
        <taxon>Flavobacteriia</taxon>
        <taxon>Flavobacteriales</taxon>
        <taxon>Flavobacteriaceae</taxon>
        <taxon>Aquimarina</taxon>
    </lineage>
</organism>
<dbReference type="PANTHER" id="PTHR43792">
    <property type="entry name" value="GNAT FAMILY, PUTATIVE (AFU_ORTHOLOGUE AFUA_3G00765)-RELATED-RELATED"/>
    <property type="match status" value="1"/>
</dbReference>
<dbReference type="Pfam" id="PF13302">
    <property type="entry name" value="Acetyltransf_3"/>
    <property type="match status" value="1"/>
</dbReference>
<dbReference type="InterPro" id="IPR000182">
    <property type="entry name" value="GNAT_dom"/>
</dbReference>
<keyword evidence="3" id="KW-1185">Reference proteome</keyword>
<dbReference type="eggNOG" id="COG1670">
    <property type="taxonomic scope" value="Bacteria"/>
</dbReference>
<dbReference type="SUPFAM" id="SSF55729">
    <property type="entry name" value="Acyl-CoA N-acyltransferases (Nat)"/>
    <property type="match status" value="1"/>
</dbReference>
<dbReference type="InterPro" id="IPR016181">
    <property type="entry name" value="Acyl_CoA_acyltransferase"/>
</dbReference>
<dbReference type="PROSITE" id="PS51186">
    <property type="entry name" value="GNAT"/>
    <property type="match status" value="1"/>
</dbReference>
<name>A0A023BRG5_9FLAO</name>
<evidence type="ECO:0000313" key="2">
    <source>
        <dbReference type="EMBL" id="EZH72567.1"/>
    </source>
</evidence>
<dbReference type="GO" id="GO:0016747">
    <property type="term" value="F:acyltransferase activity, transferring groups other than amino-acyl groups"/>
    <property type="evidence" value="ECO:0007669"/>
    <property type="project" value="InterPro"/>
</dbReference>
<dbReference type="EMBL" id="AQRA01000007">
    <property type="protein sequence ID" value="EZH72567.1"/>
    <property type="molecule type" value="Genomic_DNA"/>
</dbReference>
<dbReference type="PANTHER" id="PTHR43792:SF1">
    <property type="entry name" value="N-ACETYLTRANSFERASE DOMAIN-CONTAINING PROTEIN"/>
    <property type="match status" value="1"/>
</dbReference>
<comment type="caution">
    <text evidence="2">The sequence shown here is derived from an EMBL/GenBank/DDBJ whole genome shotgun (WGS) entry which is preliminary data.</text>
</comment>
<evidence type="ECO:0000313" key="3">
    <source>
        <dbReference type="Proteomes" id="UP000023541"/>
    </source>
</evidence>
<dbReference type="Proteomes" id="UP000023541">
    <property type="component" value="Unassembled WGS sequence"/>
</dbReference>
<proteinExistence type="predicted"/>
<protein>
    <submittedName>
        <fullName evidence="2">GNAT family acetyltransferase</fullName>
    </submittedName>
</protein>
<feature type="domain" description="N-acetyltransferase" evidence="1">
    <location>
        <begin position="11"/>
        <end position="182"/>
    </location>
</feature>
<dbReference type="InterPro" id="IPR051531">
    <property type="entry name" value="N-acetyltransferase"/>
</dbReference>
<reference evidence="2 3" key="1">
    <citation type="submission" date="2014-04" db="EMBL/GenBank/DDBJ databases">
        <title>Aquimarina sp. 22II-S11-z7 Genome Sequencing.</title>
        <authorList>
            <person name="Lai Q."/>
        </authorList>
    </citation>
    <scope>NUCLEOTIDE SEQUENCE [LARGE SCALE GENOMIC DNA]</scope>
    <source>
        <strain evidence="2 3">22II-S11-z7</strain>
    </source>
</reference>
<accession>A0A023BRG5</accession>
<dbReference type="RefSeq" id="WP_034243736.1">
    <property type="nucleotide sequence ID" value="NZ_AQRA01000007.1"/>
</dbReference>
<keyword evidence="2" id="KW-0808">Transferase</keyword>